<evidence type="ECO:0000313" key="2">
    <source>
        <dbReference type="Proteomes" id="UP001519272"/>
    </source>
</evidence>
<dbReference type="InterPro" id="IPR036388">
    <property type="entry name" value="WH-like_DNA-bd_sf"/>
</dbReference>
<comment type="caution">
    <text evidence="1">The sequence shown here is derived from an EMBL/GenBank/DDBJ whole genome shotgun (WGS) entry which is preliminary data.</text>
</comment>
<sequence length="148" mass="17907">MKKDAYQLSLMEIDRKETWERTEQELARANTYKRVGFVRKEIKNTPNYEPREHQGTNAISKPAEDIAVWNVDNEQRLRQSYDRVMRAISGLKKVERQIIELYYLGNEELTDYNVYNELHISERSYYRRKSRAIYQLAFAMRLEVYKED</sequence>
<organism evidence="1 2">
    <name type="scientific">Paenibacillus turicensis</name>
    <dbReference type="NCBI Taxonomy" id="160487"/>
    <lineage>
        <taxon>Bacteria</taxon>
        <taxon>Bacillati</taxon>
        <taxon>Bacillota</taxon>
        <taxon>Bacilli</taxon>
        <taxon>Bacillales</taxon>
        <taxon>Paenibacillaceae</taxon>
        <taxon>Paenibacillus</taxon>
    </lineage>
</organism>
<proteinExistence type="predicted"/>
<protein>
    <submittedName>
        <fullName evidence="1">ArpU family phage transcriptional regulator</fullName>
    </submittedName>
</protein>
<dbReference type="InterPro" id="IPR013324">
    <property type="entry name" value="RNA_pol_sigma_r3/r4-like"/>
</dbReference>
<dbReference type="SUPFAM" id="SSF88659">
    <property type="entry name" value="Sigma3 and sigma4 domains of RNA polymerase sigma factors"/>
    <property type="match status" value="1"/>
</dbReference>
<evidence type="ECO:0000313" key="1">
    <source>
        <dbReference type="EMBL" id="MBP1907095.1"/>
    </source>
</evidence>
<dbReference type="Gene3D" id="1.10.10.10">
    <property type="entry name" value="Winged helix-like DNA-binding domain superfamily/Winged helix DNA-binding domain"/>
    <property type="match status" value="1"/>
</dbReference>
<dbReference type="EMBL" id="JAGGKG010000021">
    <property type="protein sequence ID" value="MBP1907095.1"/>
    <property type="molecule type" value="Genomic_DNA"/>
</dbReference>
<name>A0ABS4FX00_9BACL</name>
<accession>A0ABS4FX00</accession>
<gene>
    <name evidence="1" type="ORF">J2Z32_003760</name>
</gene>
<reference evidence="1 2" key="1">
    <citation type="submission" date="2021-03" db="EMBL/GenBank/DDBJ databases">
        <title>Genomic Encyclopedia of Type Strains, Phase IV (KMG-IV): sequencing the most valuable type-strain genomes for metagenomic binning, comparative biology and taxonomic classification.</title>
        <authorList>
            <person name="Goeker M."/>
        </authorList>
    </citation>
    <scope>NUCLEOTIDE SEQUENCE [LARGE SCALE GENOMIC DNA]</scope>
    <source>
        <strain evidence="1 2">DSM 14349</strain>
    </source>
</reference>
<keyword evidence="2" id="KW-1185">Reference proteome</keyword>
<dbReference type="Proteomes" id="UP001519272">
    <property type="component" value="Unassembled WGS sequence"/>
</dbReference>
<dbReference type="InterPro" id="IPR006524">
    <property type="entry name" value="ArpU-like"/>
</dbReference>
<dbReference type="NCBIfam" id="TIGR01637">
    <property type="entry name" value="phage_arpU"/>
    <property type="match status" value="1"/>
</dbReference>